<dbReference type="EMBL" id="CP020715">
    <property type="protein sequence ID" value="ARJ06553.1"/>
    <property type="molecule type" value="Genomic_DNA"/>
</dbReference>
<gene>
    <name evidence="1" type="ORF">B5808_15990</name>
</gene>
<sequence length="295" mass="30390">MDVTRRDDVVAGMLSSAVEAAAIASALADTRAATPAEALALDPARAAVLRGVPDIERVLEELWAERRARSGHLASVLGQAASAATGSTRDWTDVGDEAMIAQGRSSALMATVILQRIAPAYGVLRGDAPARALDVGTGVGAIALALAEGVIALQVTGIDIAERPLELAERRLAEVASEPASRIRLRRQDVTTLGDEAAYDLVWVPVPFLPDGIVDAALARASAALRPGGLLVLGTRPDVAHPRSAVTAAWVAESSGGGTLTTSEVEKRVAALGLQEIQRFATVPGGPVLVAARAE</sequence>
<name>A0A1X9LMZ3_9MICO</name>
<dbReference type="SUPFAM" id="SSF53335">
    <property type="entry name" value="S-adenosyl-L-methionine-dependent methyltransferases"/>
    <property type="match status" value="1"/>
</dbReference>
<keyword evidence="2" id="KW-1185">Reference proteome</keyword>
<dbReference type="Proteomes" id="UP000192775">
    <property type="component" value="Chromosome"/>
</dbReference>
<reference evidence="1 2" key="1">
    <citation type="submission" date="2017-04" db="EMBL/GenBank/DDBJ databases">
        <authorList>
            <person name="Afonso C.L."/>
            <person name="Miller P.J."/>
            <person name="Scott M.A."/>
            <person name="Spackman E."/>
            <person name="Goraichik I."/>
            <person name="Dimitrov K.M."/>
            <person name="Suarez D.L."/>
            <person name="Swayne D.E."/>
        </authorList>
    </citation>
    <scope>NUCLEOTIDE SEQUENCE [LARGE SCALE GENOMIC DNA]</scope>
    <source>
        <strain evidence="2">XA(T)</strain>
    </source>
</reference>
<protein>
    <submittedName>
        <fullName evidence="1">Uncharacterized protein</fullName>
    </submittedName>
</protein>
<proteinExistence type="predicted"/>
<dbReference type="PANTHER" id="PTHR43464">
    <property type="entry name" value="METHYLTRANSFERASE"/>
    <property type="match status" value="1"/>
</dbReference>
<dbReference type="STRING" id="1619308.B5808_15990"/>
<dbReference type="GO" id="GO:0008168">
    <property type="term" value="F:methyltransferase activity"/>
    <property type="evidence" value="ECO:0007669"/>
    <property type="project" value="TreeGrafter"/>
</dbReference>
<dbReference type="InterPro" id="IPR041698">
    <property type="entry name" value="Methyltransf_25"/>
</dbReference>
<evidence type="ECO:0000313" key="1">
    <source>
        <dbReference type="EMBL" id="ARJ06553.1"/>
    </source>
</evidence>
<dbReference type="Pfam" id="PF13649">
    <property type="entry name" value="Methyltransf_25"/>
    <property type="match status" value="1"/>
</dbReference>
<organism evidence="1 2">
    <name type="scientific">Cnuibacter physcomitrellae</name>
    <dbReference type="NCBI Taxonomy" id="1619308"/>
    <lineage>
        <taxon>Bacteria</taxon>
        <taxon>Bacillati</taxon>
        <taxon>Actinomycetota</taxon>
        <taxon>Actinomycetes</taxon>
        <taxon>Micrococcales</taxon>
        <taxon>Microbacteriaceae</taxon>
        <taxon>Cnuibacter</taxon>
    </lineage>
</organism>
<dbReference type="PANTHER" id="PTHR43464:SF93">
    <property type="entry name" value="METHYLTRANSFERASE DOMAIN-CONTAINING PROTEIN"/>
    <property type="match status" value="1"/>
</dbReference>
<evidence type="ECO:0000313" key="2">
    <source>
        <dbReference type="Proteomes" id="UP000192775"/>
    </source>
</evidence>
<dbReference type="CDD" id="cd02440">
    <property type="entry name" value="AdoMet_MTases"/>
    <property type="match status" value="1"/>
</dbReference>
<dbReference type="KEGG" id="cphy:B5808_15990"/>
<dbReference type="Gene3D" id="3.40.50.150">
    <property type="entry name" value="Vaccinia Virus protein VP39"/>
    <property type="match status" value="1"/>
</dbReference>
<dbReference type="AlphaFoldDB" id="A0A1X9LMZ3"/>
<dbReference type="InterPro" id="IPR029063">
    <property type="entry name" value="SAM-dependent_MTases_sf"/>
</dbReference>
<accession>A0A1X9LMZ3</accession>